<organism evidence="1 2">
    <name type="scientific">Mesorhizobium huakuii</name>
    <dbReference type="NCBI Taxonomy" id="28104"/>
    <lineage>
        <taxon>Bacteria</taxon>
        <taxon>Pseudomonadati</taxon>
        <taxon>Pseudomonadota</taxon>
        <taxon>Alphaproteobacteria</taxon>
        <taxon>Hyphomicrobiales</taxon>
        <taxon>Phyllobacteriaceae</taxon>
        <taxon>Mesorhizobium</taxon>
    </lineage>
</organism>
<evidence type="ECO:0000313" key="1">
    <source>
        <dbReference type="EMBL" id="WQC01055.1"/>
    </source>
</evidence>
<dbReference type="Proteomes" id="UP001322481">
    <property type="component" value="Chromosome"/>
</dbReference>
<proteinExistence type="predicted"/>
<dbReference type="EMBL" id="CP139858">
    <property type="protein sequence ID" value="WQC01055.1"/>
    <property type="molecule type" value="Genomic_DNA"/>
</dbReference>
<accession>A0ABZ0VXP6</accession>
<reference evidence="1 2" key="1">
    <citation type="submission" date="2023-11" db="EMBL/GenBank/DDBJ databases">
        <authorList>
            <person name="Panchal A.K."/>
            <person name="Meaney J.S."/>
            <person name="Karas B.J."/>
            <person name="diCenzo G.C."/>
        </authorList>
    </citation>
    <scope>NUCLEOTIDE SEQUENCE [LARGE SCALE GENOMIC DNA]</scope>
    <source>
        <strain evidence="1 2">NZP2235</strain>
    </source>
</reference>
<evidence type="ECO:0000313" key="2">
    <source>
        <dbReference type="Proteomes" id="UP001322481"/>
    </source>
</evidence>
<name>A0ABZ0VXP6_9HYPH</name>
<sequence length="288" mass="33403">MIETDNLASRSNESPYRVLAWWDVDMHIGAYKKRKLTARPMRNLERILGHRIHVESRWRHPGLPDGVWKLEAYNYIDVADPALAAFFVLQQISGLSEWFSGFGYSPVTSRSEDENTDSDTICTFYWSELDQYEAYRHIRSGGVMLILVEKLPVRTGYSSRPIVRMRQIPQSRYNYDVKMVIQFFCNNRQKLIEYHWPKLIKKYAFGPEDRVEFGPPSNDGEPNQICVSAMLADLTEYQAVAYCLARTERCRFKLGGPGEAIFQAERFPDREPFDGMFSISLTQGQAQE</sequence>
<protein>
    <submittedName>
        <fullName evidence="1">Uncharacterized protein</fullName>
    </submittedName>
</protein>
<keyword evidence="2" id="KW-1185">Reference proteome</keyword>
<dbReference type="RefSeq" id="WP_322415904.1">
    <property type="nucleotide sequence ID" value="NZ_CP139858.1"/>
</dbReference>
<gene>
    <name evidence="1" type="ORF">U0R22_005268</name>
</gene>